<dbReference type="RefSeq" id="WP_034735771.1">
    <property type="nucleotide sequence ID" value="NZ_AWFG01000001.1"/>
</dbReference>
<gene>
    <name evidence="2" type="ORF">HY30_00235</name>
</gene>
<dbReference type="Proteomes" id="UP000027190">
    <property type="component" value="Unassembled WGS sequence"/>
</dbReference>
<keyword evidence="1" id="KW-1133">Transmembrane helix</keyword>
<feature type="transmembrane region" description="Helical" evidence="1">
    <location>
        <begin position="179"/>
        <end position="200"/>
    </location>
</feature>
<feature type="transmembrane region" description="Helical" evidence="1">
    <location>
        <begin position="97"/>
        <end position="118"/>
    </location>
</feature>
<dbReference type="EMBL" id="AWFG01000001">
    <property type="protein sequence ID" value="KCZ60792.1"/>
    <property type="molecule type" value="Genomic_DNA"/>
</dbReference>
<keyword evidence="3" id="KW-1185">Reference proteome</keyword>
<reference evidence="2 3" key="1">
    <citation type="journal article" date="2014" name="Antonie Van Leeuwenhoek">
        <title>Hyphomonas beringensis sp. nov. and Hyphomonas chukchiensis sp. nov., isolated from surface seawater of the Bering Sea and Chukchi Sea.</title>
        <authorList>
            <person name="Li C."/>
            <person name="Lai Q."/>
            <person name="Li G."/>
            <person name="Dong C."/>
            <person name="Wang J."/>
            <person name="Liao Y."/>
            <person name="Shao Z."/>
        </authorList>
    </citation>
    <scope>NUCLEOTIDE SEQUENCE [LARGE SCALE GENOMIC DNA]</scope>
    <source>
        <strain evidence="2 3">BH-BN04-4</strain>
    </source>
</reference>
<feature type="transmembrane region" description="Helical" evidence="1">
    <location>
        <begin position="446"/>
        <end position="467"/>
    </location>
</feature>
<organism evidence="2 3">
    <name type="scientific">Hyphomonas chukchiensis</name>
    <dbReference type="NCBI Taxonomy" id="1280947"/>
    <lineage>
        <taxon>Bacteria</taxon>
        <taxon>Pseudomonadati</taxon>
        <taxon>Pseudomonadota</taxon>
        <taxon>Alphaproteobacteria</taxon>
        <taxon>Hyphomonadales</taxon>
        <taxon>Hyphomonadaceae</taxon>
        <taxon>Hyphomonas</taxon>
    </lineage>
</organism>
<feature type="transmembrane region" description="Helical" evidence="1">
    <location>
        <begin position="310"/>
        <end position="329"/>
    </location>
</feature>
<dbReference type="OrthoDB" id="7632596at2"/>
<name>A0A062USM9_9PROT</name>
<evidence type="ECO:0000313" key="3">
    <source>
        <dbReference type="Proteomes" id="UP000027190"/>
    </source>
</evidence>
<dbReference type="PATRIC" id="fig|1280947.3.peg.44"/>
<accession>A0A062USM9</accession>
<evidence type="ECO:0000313" key="2">
    <source>
        <dbReference type="EMBL" id="KCZ60792.1"/>
    </source>
</evidence>
<feature type="transmembrane region" description="Helical" evidence="1">
    <location>
        <begin position="24"/>
        <end position="43"/>
    </location>
</feature>
<feature type="transmembrane region" description="Helical" evidence="1">
    <location>
        <begin position="212"/>
        <end position="233"/>
    </location>
</feature>
<dbReference type="STRING" id="1280947.HY30_00235"/>
<feature type="transmembrane region" description="Helical" evidence="1">
    <location>
        <begin position="55"/>
        <end position="77"/>
    </location>
</feature>
<keyword evidence="1" id="KW-0812">Transmembrane</keyword>
<proteinExistence type="predicted"/>
<dbReference type="AlphaFoldDB" id="A0A062USM9"/>
<sequence>MLAVLNVEWRPGWPRWSGLGKEDLWLGVFVLCIASLGALAVAVTDLENTEAVSGWLAWSLIIALPLAAYVALSLFVIGKRWEATHKDDAPGTEEQPAFHAAFVFLFLLLSVLAWIAFGPNVPFGAWPWPVDLTHPVQRSIYLGAIGAGFLPLLYGFHLVATEAGGKGHRNYFKHPEGPVSMATLLGGVALIGAIGTGAWAAGEQVFSMEQNFGLVIMALVVMGFLAFIFLPHLSSLIGERDDTEKPKVAPAGFALHPGYLVSGLDAAMVRLLAPLSGATQGGLMVPQLILLLIMLPLSAMGYALPHPWGLAPIAIASLIIFGLGRRWAWVEDDREKALRIQTTRSDQFRIGFANDLRDEALMGYAWLFVLVPLALRQIQMHFDLFEPVDPVILTGAAQSTGLVEWLKFFGTELAKGVPIVDWVDIYDVTQEEPFIPKGAAARHIVFISRLLVDVVLIAALLQAFGIMQRNKAQKRLFEAGQIDFFDPFLESHFFRQAHRGTDPVYSNRAKVSDKFSNLIASHVEKSIAQFRGGVPYSLQRLNELISSKSEHERQVANWVVWKYDLLVGSVEDRMGRLEQRWSDILELPEALEQWDENPQWRNRQRMDFERILNDARFERTDYWREPRSKSLSALLKHVHGKPDFIEARKAAYAILSTSPSLHAVRALAARVISPEVAETLPQMSKESALAWSFEAEPKDAERALALDSLGDIVELMNTTTLTSKKTTRAFVEAVCEHVLTTPGKMSQAAARRVLDKLKGFKREI</sequence>
<keyword evidence="1" id="KW-0472">Membrane</keyword>
<evidence type="ECO:0000256" key="1">
    <source>
        <dbReference type="SAM" id="Phobius"/>
    </source>
</evidence>
<feature type="transmembrane region" description="Helical" evidence="1">
    <location>
        <begin position="139"/>
        <end position="159"/>
    </location>
</feature>
<comment type="caution">
    <text evidence="2">The sequence shown here is derived from an EMBL/GenBank/DDBJ whole genome shotgun (WGS) entry which is preliminary data.</text>
</comment>
<protein>
    <submittedName>
        <fullName evidence="2">Uncharacterized protein</fullName>
    </submittedName>
</protein>